<feature type="region of interest" description="Disordered" evidence="3">
    <location>
        <begin position="1"/>
        <end position="34"/>
    </location>
</feature>
<dbReference type="STRING" id="74649.A0A2P6P3D2"/>
<dbReference type="GO" id="GO:0006264">
    <property type="term" value="P:mitochondrial DNA replication"/>
    <property type="evidence" value="ECO:0007669"/>
    <property type="project" value="TreeGrafter"/>
</dbReference>
<keyword evidence="5" id="KW-1185">Reference proteome</keyword>
<dbReference type="GO" id="GO:0003729">
    <property type="term" value="F:mRNA binding"/>
    <property type="evidence" value="ECO:0007669"/>
    <property type="project" value="EnsemblPlants"/>
</dbReference>
<gene>
    <name evidence="4" type="ORF">RchiOBHm_Chr7g0184411</name>
</gene>
<organism evidence="4 5">
    <name type="scientific">Rosa chinensis</name>
    <name type="common">China rose</name>
    <dbReference type="NCBI Taxonomy" id="74649"/>
    <lineage>
        <taxon>Eukaryota</taxon>
        <taxon>Viridiplantae</taxon>
        <taxon>Streptophyta</taxon>
        <taxon>Embryophyta</taxon>
        <taxon>Tracheophyta</taxon>
        <taxon>Spermatophyta</taxon>
        <taxon>Magnoliopsida</taxon>
        <taxon>eudicotyledons</taxon>
        <taxon>Gunneridae</taxon>
        <taxon>Pentapetalae</taxon>
        <taxon>rosids</taxon>
        <taxon>fabids</taxon>
        <taxon>Rosales</taxon>
        <taxon>Rosaceae</taxon>
        <taxon>Rosoideae</taxon>
        <taxon>Rosoideae incertae sedis</taxon>
        <taxon>Rosa</taxon>
    </lineage>
</organism>
<protein>
    <submittedName>
        <fullName evidence="4">Putative primosome PriB/single-strand DNA-binding protein</fullName>
    </submittedName>
</protein>
<dbReference type="EMBL" id="PDCK01000045">
    <property type="protein sequence ID" value="PRQ16453.1"/>
    <property type="molecule type" value="Genomic_DNA"/>
</dbReference>
<dbReference type="PROSITE" id="PS50935">
    <property type="entry name" value="SSB"/>
    <property type="match status" value="1"/>
</dbReference>
<dbReference type="FunFam" id="2.40.50.140:FF:000160">
    <property type="entry name" value="single-stranded DNA-binding protein, mitochondrial"/>
    <property type="match status" value="1"/>
</dbReference>
<feature type="compositionally biased region" description="Polar residues" evidence="3">
    <location>
        <begin position="1"/>
        <end position="23"/>
    </location>
</feature>
<evidence type="ECO:0000256" key="3">
    <source>
        <dbReference type="SAM" id="MobiDB-lite"/>
    </source>
</evidence>
<dbReference type="AlphaFoldDB" id="A0A2P6P3D2"/>
<evidence type="ECO:0000256" key="2">
    <source>
        <dbReference type="PROSITE-ProRule" id="PRU00252"/>
    </source>
</evidence>
<dbReference type="CDD" id="cd04496">
    <property type="entry name" value="SSB_OBF"/>
    <property type="match status" value="1"/>
</dbReference>
<name>A0A2P6P3D2_ROSCH</name>
<dbReference type="PANTHER" id="PTHR10302">
    <property type="entry name" value="SINGLE-STRANDED DNA-BINDING PROTEIN"/>
    <property type="match status" value="1"/>
</dbReference>
<dbReference type="Pfam" id="PF00436">
    <property type="entry name" value="SSB"/>
    <property type="match status" value="1"/>
</dbReference>
<proteinExistence type="predicted"/>
<dbReference type="InterPro" id="IPR011344">
    <property type="entry name" value="ssDNA-bd"/>
</dbReference>
<dbReference type="GO" id="GO:0042645">
    <property type="term" value="C:mitochondrial nucleoid"/>
    <property type="evidence" value="ECO:0007669"/>
    <property type="project" value="TreeGrafter"/>
</dbReference>
<keyword evidence="1 2" id="KW-0238">DNA-binding</keyword>
<dbReference type="OMA" id="AVQWHRI"/>
<feature type="region of interest" description="Disordered" evidence="3">
    <location>
        <begin position="90"/>
        <end position="126"/>
    </location>
</feature>
<comment type="caution">
    <text evidence="4">The sequence shown here is derived from an EMBL/GenBank/DDBJ whole genome shotgun (WGS) entry which is preliminary data.</text>
</comment>
<dbReference type="Gramene" id="PRQ16453">
    <property type="protein sequence ID" value="PRQ16453"/>
    <property type="gene ID" value="RchiOBHm_Chr7g0184411"/>
</dbReference>
<reference evidence="4 5" key="1">
    <citation type="journal article" date="2018" name="Nat. Genet.">
        <title>The Rosa genome provides new insights in the design of modern roses.</title>
        <authorList>
            <person name="Bendahmane M."/>
        </authorList>
    </citation>
    <scope>NUCLEOTIDE SEQUENCE [LARGE SCALE GENOMIC DNA]</scope>
    <source>
        <strain evidence="5">cv. Old Blush</strain>
    </source>
</reference>
<feature type="compositionally biased region" description="Acidic residues" evidence="3">
    <location>
        <begin position="98"/>
        <end position="109"/>
    </location>
</feature>
<dbReference type="Gene3D" id="2.40.50.140">
    <property type="entry name" value="Nucleic acid-binding proteins"/>
    <property type="match status" value="1"/>
</dbReference>
<dbReference type="InterPro" id="IPR000424">
    <property type="entry name" value="Primosome_PriB/ssb"/>
</dbReference>
<dbReference type="SUPFAM" id="SSF50249">
    <property type="entry name" value="Nucleic acid-binding proteins"/>
    <property type="match status" value="1"/>
</dbReference>
<evidence type="ECO:0000313" key="5">
    <source>
        <dbReference type="Proteomes" id="UP000238479"/>
    </source>
</evidence>
<evidence type="ECO:0000313" key="4">
    <source>
        <dbReference type="EMBL" id="PRQ16453.1"/>
    </source>
</evidence>
<dbReference type="Proteomes" id="UP000238479">
    <property type="component" value="Chromosome 7"/>
</dbReference>
<dbReference type="PANTHER" id="PTHR10302:SF16">
    <property type="entry name" value="NUCLEIC ACID-BINDING, OB-FOLD-LIKE PROTEIN"/>
    <property type="match status" value="1"/>
</dbReference>
<accession>A0A2P6P3D2</accession>
<evidence type="ECO:0000256" key="1">
    <source>
        <dbReference type="ARBA" id="ARBA00023125"/>
    </source>
</evidence>
<dbReference type="GO" id="GO:0003697">
    <property type="term" value="F:single-stranded DNA binding"/>
    <property type="evidence" value="ECO:0007669"/>
    <property type="project" value="EnsemblPlants"/>
</dbReference>
<sequence>MIGSLTCKSKQRPNNNGLGSKFQTPKPISHHHQGFKLPKTSTKLELHFCCLKMSASSSMASLSRRLLLSRSLYHSNPSTVLSTRFCTTTTTTPHVTSDSDEPITSDLESDPTPSQPSAPNPVRGIYDQPLENGVDVGIYKAILVGQVGQSPLQKRLKSGAQVTMFSIGTGGIRNNRRPFETENPTEYANRCVVQWHRVCVYPERLGKIAVQNALPGSILYLEGNLETKIFTDPTTGLVRRVREIAIRRNGRLVFLGKGNDAEPTVTGLRGVGYF</sequence>
<dbReference type="InterPro" id="IPR012340">
    <property type="entry name" value="NA-bd_OB-fold"/>
</dbReference>